<dbReference type="SUPFAM" id="SSF56112">
    <property type="entry name" value="Protein kinase-like (PK-like)"/>
    <property type="match status" value="1"/>
</dbReference>
<dbReference type="EMBL" id="CAFZ01000444">
    <property type="protein sequence ID" value="CCA75405.1"/>
    <property type="molecule type" value="Genomic_DNA"/>
</dbReference>
<dbReference type="OrthoDB" id="5979581at2759"/>
<feature type="domain" description="Protein kinase" evidence="1">
    <location>
        <begin position="1"/>
        <end position="133"/>
    </location>
</feature>
<proteinExistence type="predicted"/>
<organism evidence="2 3">
    <name type="scientific">Serendipita indica (strain DSM 11827)</name>
    <name type="common">Root endophyte fungus</name>
    <name type="synonym">Piriformospora indica</name>
    <dbReference type="NCBI Taxonomy" id="1109443"/>
    <lineage>
        <taxon>Eukaryota</taxon>
        <taxon>Fungi</taxon>
        <taxon>Dikarya</taxon>
        <taxon>Basidiomycota</taxon>
        <taxon>Agaricomycotina</taxon>
        <taxon>Agaricomycetes</taxon>
        <taxon>Sebacinales</taxon>
        <taxon>Serendipitaceae</taxon>
        <taxon>Serendipita</taxon>
    </lineage>
</organism>
<dbReference type="InterPro" id="IPR011009">
    <property type="entry name" value="Kinase-like_dom_sf"/>
</dbReference>
<comment type="caution">
    <text evidence="2">The sequence shown here is derived from an EMBL/GenBank/DDBJ whole genome shotgun (WGS) entry which is preliminary data.</text>
</comment>
<protein>
    <recommendedName>
        <fullName evidence="1">Protein kinase domain-containing protein</fullName>
    </recommendedName>
</protein>
<evidence type="ECO:0000259" key="1">
    <source>
        <dbReference type="PROSITE" id="PS50011"/>
    </source>
</evidence>
<dbReference type="InterPro" id="IPR000719">
    <property type="entry name" value="Prot_kinase_dom"/>
</dbReference>
<keyword evidence="3" id="KW-1185">Reference proteome</keyword>
<sequence length="133" mass="14724">MPDDLVEVNTENVFIDCLSDTAIKKHIEEEPLRTTGQVTIDGVEYPVMTSQPIRGVFHSEVSPLESELLNTRSSPCSANFFKDAAMNLVRQIGTYARSSPEAIVGATKHHSSALDIWSLGWLAYQLLTGRNVF</sequence>
<dbReference type="InParanoid" id="G4TVR2"/>
<dbReference type="GO" id="GO:0004672">
    <property type="term" value="F:protein kinase activity"/>
    <property type="evidence" value="ECO:0007669"/>
    <property type="project" value="InterPro"/>
</dbReference>
<evidence type="ECO:0000313" key="3">
    <source>
        <dbReference type="Proteomes" id="UP000007148"/>
    </source>
</evidence>
<dbReference type="PROSITE" id="PS50011">
    <property type="entry name" value="PROTEIN_KINASE_DOM"/>
    <property type="match status" value="1"/>
</dbReference>
<dbReference type="AlphaFoldDB" id="G4TVR2"/>
<gene>
    <name evidence="2" type="ORF">PIIN_09388</name>
</gene>
<accession>G4TVR2</accession>
<evidence type="ECO:0000313" key="2">
    <source>
        <dbReference type="EMBL" id="CCA75405.1"/>
    </source>
</evidence>
<dbReference type="Gene3D" id="1.10.510.10">
    <property type="entry name" value="Transferase(Phosphotransferase) domain 1"/>
    <property type="match status" value="1"/>
</dbReference>
<dbReference type="HOGENOM" id="CLU_1907495_0_0_1"/>
<name>G4TVR2_SERID</name>
<dbReference type="GO" id="GO:0005524">
    <property type="term" value="F:ATP binding"/>
    <property type="evidence" value="ECO:0007669"/>
    <property type="project" value="InterPro"/>
</dbReference>
<reference evidence="2 3" key="1">
    <citation type="journal article" date="2011" name="PLoS Pathog.">
        <title>Endophytic Life Strategies Decoded by Genome and Transcriptome Analyses of the Mutualistic Root Symbiont Piriformospora indica.</title>
        <authorList>
            <person name="Zuccaro A."/>
            <person name="Lahrmann U."/>
            <person name="Guldener U."/>
            <person name="Langen G."/>
            <person name="Pfiffi S."/>
            <person name="Biedenkopf D."/>
            <person name="Wong P."/>
            <person name="Samans B."/>
            <person name="Grimm C."/>
            <person name="Basiewicz M."/>
            <person name="Murat C."/>
            <person name="Martin F."/>
            <person name="Kogel K.H."/>
        </authorList>
    </citation>
    <scope>NUCLEOTIDE SEQUENCE [LARGE SCALE GENOMIC DNA]</scope>
    <source>
        <strain evidence="2 3">DSM 11827</strain>
    </source>
</reference>
<dbReference type="Proteomes" id="UP000007148">
    <property type="component" value="Unassembled WGS sequence"/>
</dbReference>